<comment type="caution">
    <text evidence="7">The sequence shown here is derived from an EMBL/GenBank/DDBJ whole genome shotgun (WGS) entry which is preliminary data.</text>
</comment>
<keyword evidence="2" id="KW-0547">Nucleotide-binding</keyword>
<evidence type="ECO:0000256" key="5">
    <source>
        <dbReference type="PIRSR" id="PIRSR601019-2"/>
    </source>
</evidence>
<keyword evidence="5" id="KW-0460">Magnesium</keyword>
<keyword evidence="3" id="KW-0342">GTP-binding</keyword>
<evidence type="ECO:0000256" key="1">
    <source>
        <dbReference type="ARBA" id="ARBA00022723"/>
    </source>
</evidence>
<dbReference type="GO" id="GO:0005737">
    <property type="term" value="C:cytoplasm"/>
    <property type="evidence" value="ECO:0007669"/>
    <property type="project" value="TreeGrafter"/>
</dbReference>
<feature type="binding site" evidence="5">
    <location>
        <position position="285"/>
    </location>
    <ligand>
        <name>Mg(2+)</name>
        <dbReference type="ChEBI" id="CHEBI:18420"/>
    </ligand>
</feature>
<evidence type="ECO:0000256" key="4">
    <source>
        <dbReference type="ARBA" id="ARBA00023224"/>
    </source>
</evidence>
<keyword evidence="4" id="KW-0807">Transducer</keyword>
<dbReference type="Proteomes" id="UP001358417">
    <property type="component" value="Unassembled WGS sequence"/>
</dbReference>
<evidence type="ECO:0008006" key="9">
    <source>
        <dbReference type="Google" id="ProtNLM"/>
    </source>
</evidence>
<dbReference type="InterPro" id="IPR001019">
    <property type="entry name" value="Gprotein_alpha_su"/>
</dbReference>
<dbReference type="GO" id="GO:0031683">
    <property type="term" value="F:G-protein beta/gamma-subunit complex binding"/>
    <property type="evidence" value="ECO:0007669"/>
    <property type="project" value="InterPro"/>
</dbReference>
<evidence type="ECO:0000256" key="2">
    <source>
        <dbReference type="ARBA" id="ARBA00022741"/>
    </source>
</evidence>
<keyword evidence="8" id="KW-1185">Reference proteome</keyword>
<dbReference type="PANTHER" id="PTHR10218">
    <property type="entry name" value="GTP-BINDING PROTEIN ALPHA SUBUNIT"/>
    <property type="match status" value="1"/>
</dbReference>
<dbReference type="EMBL" id="JAVRRD010000053">
    <property type="protein sequence ID" value="KAK5044362.1"/>
    <property type="molecule type" value="Genomic_DNA"/>
</dbReference>
<organism evidence="7 8">
    <name type="scientific">Exophiala bonariae</name>
    <dbReference type="NCBI Taxonomy" id="1690606"/>
    <lineage>
        <taxon>Eukaryota</taxon>
        <taxon>Fungi</taxon>
        <taxon>Dikarya</taxon>
        <taxon>Ascomycota</taxon>
        <taxon>Pezizomycotina</taxon>
        <taxon>Eurotiomycetes</taxon>
        <taxon>Chaetothyriomycetidae</taxon>
        <taxon>Chaetothyriales</taxon>
        <taxon>Herpotrichiellaceae</taxon>
        <taxon>Exophiala</taxon>
    </lineage>
</organism>
<accession>A0AAV9MS17</accession>
<reference evidence="7 8" key="1">
    <citation type="submission" date="2023-08" db="EMBL/GenBank/DDBJ databases">
        <title>Black Yeasts Isolated from many extreme environments.</title>
        <authorList>
            <person name="Coleine C."/>
            <person name="Stajich J.E."/>
            <person name="Selbmann L."/>
        </authorList>
    </citation>
    <scope>NUCLEOTIDE SEQUENCE [LARGE SCALE GENOMIC DNA]</scope>
    <source>
        <strain evidence="7 8">CCFEE 5792</strain>
    </source>
</reference>
<dbReference type="GO" id="GO:0001664">
    <property type="term" value="F:G protein-coupled receptor binding"/>
    <property type="evidence" value="ECO:0007669"/>
    <property type="project" value="TreeGrafter"/>
</dbReference>
<dbReference type="GO" id="GO:0046872">
    <property type="term" value="F:metal ion binding"/>
    <property type="evidence" value="ECO:0007669"/>
    <property type="project" value="UniProtKB-KW"/>
</dbReference>
<dbReference type="GO" id="GO:0007188">
    <property type="term" value="P:adenylate cyclase-modulating G protein-coupled receptor signaling pathway"/>
    <property type="evidence" value="ECO:0007669"/>
    <property type="project" value="TreeGrafter"/>
</dbReference>
<dbReference type="SMART" id="SM00275">
    <property type="entry name" value="G_alpha"/>
    <property type="match status" value="1"/>
</dbReference>
<dbReference type="GO" id="GO:0003924">
    <property type="term" value="F:GTPase activity"/>
    <property type="evidence" value="ECO:0007669"/>
    <property type="project" value="InterPro"/>
</dbReference>
<dbReference type="Pfam" id="PF00503">
    <property type="entry name" value="G-alpha"/>
    <property type="match status" value="1"/>
</dbReference>
<dbReference type="AlphaFoldDB" id="A0AAV9MS17"/>
<dbReference type="Gene3D" id="3.40.50.300">
    <property type="entry name" value="P-loop containing nucleotide triphosphate hydrolases"/>
    <property type="match status" value="1"/>
</dbReference>
<sequence>MDPICGTVGLVAGVASIISVIGKSIVTLNNLRQKYKEAEWNIKLLTGHLQLIRTALCRVQNWAECLSNESCHYQLIMDLDQSVEHCRILIEHINDQISRLEWDDGLLKFGSKALFLFEDKATSELLTLLDRQMSALTLCLVASQFPTPKAQQQFLGREETQLAFDRIRDDTSSLIGFRDSSSFLTARNRNSIASQFSRVFDFDGVLLKHKTYQNTFRSMLRRTASPTERQPCPEPKTRSLSDTPVVQLQSMARTTAKIDSELKEDGRRLNKEIKILAIGDKHGRSAVIKQMRSQYGDPYTEAEVEQYRQKITSLTIKALVAIMDYVEDSGNGLVTPLSRQHGQVVRDFAASAAPNWVVEYGIASSIKYIWANWHIQQAYSIMEKHGETAYCLDFIERICRPGYVPSRLDIIRAPEPIETLKETELRMAPSSRLKVIEFQEQQAMKVLPQFAGVQCCLFTIDLTCYDRYLNNAASTNALSDRISRLKHILLSPHFSETLTMLVFTNRTAFAQHIIKSPLKSHFPDYEGGNNVDAAAKYILKRCRRANHKDRALVWHTLLEDTNDVESTANFFRQSTLCRQVFMTYS</sequence>
<dbReference type="GO" id="GO:0005525">
    <property type="term" value="F:GTP binding"/>
    <property type="evidence" value="ECO:0007669"/>
    <property type="project" value="UniProtKB-KW"/>
</dbReference>
<protein>
    <recommendedName>
        <fullName evidence="9">Fungal N-terminal domain-containing protein</fullName>
    </recommendedName>
</protein>
<dbReference type="GO" id="GO:0005834">
    <property type="term" value="C:heterotrimeric G-protein complex"/>
    <property type="evidence" value="ECO:0007669"/>
    <property type="project" value="TreeGrafter"/>
</dbReference>
<name>A0AAV9MS17_9EURO</name>
<dbReference type="Gene3D" id="1.10.400.10">
    <property type="entry name" value="GI Alpha 1, domain 2-like"/>
    <property type="match status" value="1"/>
</dbReference>
<evidence type="ECO:0000256" key="3">
    <source>
        <dbReference type="ARBA" id="ARBA00023134"/>
    </source>
</evidence>
<proteinExistence type="predicted"/>
<gene>
    <name evidence="7" type="ORF">LTR84_011312</name>
</gene>
<feature type="region of interest" description="Disordered" evidence="6">
    <location>
        <begin position="222"/>
        <end position="242"/>
    </location>
</feature>
<dbReference type="SUPFAM" id="SSF47895">
    <property type="entry name" value="Transducin (alpha subunit), insertion domain"/>
    <property type="match status" value="1"/>
</dbReference>
<evidence type="ECO:0000313" key="8">
    <source>
        <dbReference type="Proteomes" id="UP001358417"/>
    </source>
</evidence>
<dbReference type="PANTHER" id="PTHR10218:SF302">
    <property type="entry name" value="GUANINE NUCLEOTIDE-BINDING PROTEIN ALPHA-5 SUBUNIT"/>
    <property type="match status" value="1"/>
</dbReference>
<dbReference type="InterPro" id="IPR027417">
    <property type="entry name" value="P-loop_NTPase"/>
</dbReference>
<evidence type="ECO:0000313" key="7">
    <source>
        <dbReference type="EMBL" id="KAK5044362.1"/>
    </source>
</evidence>
<dbReference type="InterPro" id="IPR011025">
    <property type="entry name" value="GproteinA_insert"/>
</dbReference>
<evidence type="ECO:0000256" key="6">
    <source>
        <dbReference type="SAM" id="MobiDB-lite"/>
    </source>
</evidence>
<dbReference type="SUPFAM" id="SSF52540">
    <property type="entry name" value="P-loop containing nucleoside triphosphate hydrolases"/>
    <property type="match status" value="1"/>
</dbReference>
<dbReference type="RefSeq" id="XP_064700031.1">
    <property type="nucleotide sequence ID" value="XM_064854845.1"/>
</dbReference>
<keyword evidence="1 5" id="KW-0479">Metal-binding</keyword>
<dbReference type="GeneID" id="89979466"/>
<dbReference type="PROSITE" id="PS51882">
    <property type="entry name" value="G_ALPHA"/>
    <property type="match status" value="1"/>
</dbReference>